<evidence type="ECO:0000313" key="3">
    <source>
        <dbReference type="Proteomes" id="UP000479710"/>
    </source>
</evidence>
<sequence length="83" mass="8311">MDGERARGHNLSADSASDGPRNRRNSDEQHAAFAAAGAASTPAATVQEKGTKFGRGNGRSTGGGEAEVDQGNVADSEVGIAAL</sequence>
<keyword evidence="3" id="KW-1185">Reference proteome</keyword>
<feature type="compositionally biased region" description="Low complexity" evidence="1">
    <location>
        <begin position="31"/>
        <end position="44"/>
    </location>
</feature>
<reference evidence="2 3" key="1">
    <citation type="submission" date="2019-11" db="EMBL/GenBank/DDBJ databases">
        <title>Whole genome sequence of Oryza granulata.</title>
        <authorList>
            <person name="Li W."/>
        </authorList>
    </citation>
    <scope>NUCLEOTIDE SEQUENCE [LARGE SCALE GENOMIC DNA]</scope>
    <source>
        <strain evidence="3">cv. Menghai</strain>
        <tissue evidence="2">Leaf</tissue>
    </source>
</reference>
<organism evidence="2 3">
    <name type="scientific">Oryza meyeriana var. granulata</name>
    <dbReference type="NCBI Taxonomy" id="110450"/>
    <lineage>
        <taxon>Eukaryota</taxon>
        <taxon>Viridiplantae</taxon>
        <taxon>Streptophyta</taxon>
        <taxon>Embryophyta</taxon>
        <taxon>Tracheophyta</taxon>
        <taxon>Spermatophyta</taxon>
        <taxon>Magnoliopsida</taxon>
        <taxon>Liliopsida</taxon>
        <taxon>Poales</taxon>
        <taxon>Poaceae</taxon>
        <taxon>BOP clade</taxon>
        <taxon>Oryzoideae</taxon>
        <taxon>Oryzeae</taxon>
        <taxon>Oryzinae</taxon>
        <taxon>Oryza</taxon>
        <taxon>Oryza meyeriana</taxon>
    </lineage>
</organism>
<proteinExistence type="predicted"/>
<accession>A0A6G1D461</accession>
<protein>
    <recommendedName>
        <fullName evidence="4">DUF834 domain-containing protein</fullName>
    </recommendedName>
</protein>
<gene>
    <name evidence="2" type="ORF">E2562_015670</name>
</gene>
<name>A0A6G1D461_9ORYZ</name>
<dbReference type="EMBL" id="SPHZ02000007">
    <property type="protein sequence ID" value="KAF0907147.1"/>
    <property type="molecule type" value="Genomic_DNA"/>
</dbReference>
<dbReference type="AlphaFoldDB" id="A0A6G1D461"/>
<feature type="compositionally biased region" description="Basic and acidic residues" evidence="1">
    <location>
        <begin position="20"/>
        <end position="30"/>
    </location>
</feature>
<feature type="compositionally biased region" description="Gly residues" evidence="1">
    <location>
        <begin position="53"/>
        <end position="65"/>
    </location>
</feature>
<comment type="caution">
    <text evidence="2">The sequence shown here is derived from an EMBL/GenBank/DDBJ whole genome shotgun (WGS) entry which is preliminary data.</text>
</comment>
<dbReference type="Proteomes" id="UP000479710">
    <property type="component" value="Unassembled WGS sequence"/>
</dbReference>
<evidence type="ECO:0008006" key="4">
    <source>
        <dbReference type="Google" id="ProtNLM"/>
    </source>
</evidence>
<evidence type="ECO:0000313" key="2">
    <source>
        <dbReference type="EMBL" id="KAF0907147.1"/>
    </source>
</evidence>
<evidence type="ECO:0000256" key="1">
    <source>
        <dbReference type="SAM" id="MobiDB-lite"/>
    </source>
</evidence>
<feature type="region of interest" description="Disordered" evidence="1">
    <location>
        <begin position="1"/>
        <end position="83"/>
    </location>
</feature>